<dbReference type="GO" id="GO:0009523">
    <property type="term" value="C:photosystem II"/>
    <property type="evidence" value="ECO:0007669"/>
    <property type="project" value="InterPro"/>
</dbReference>
<name>A0A2H4ZQC3_9EUKA</name>
<organism evidence="3">
    <name type="scientific">Paulinella longichromatophora</name>
    <dbReference type="NCBI Taxonomy" id="1708747"/>
    <lineage>
        <taxon>Eukaryota</taxon>
        <taxon>Sar</taxon>
        <taxon>Rhizaria</taxon>
        <taxon>Cercozoa</taxon>
        <taxon>Imbricatea</taxon>
        <taxon>Silicofilosea</taxon>
        <taxon>Euglyphida</taxon>
        <taxon>Paulinellidae</taxon>
        <taxon>Paulinella</taxon>
    </lineage>
</organism>
<sequence>MNSQRVLIICFKIPVVALVLMLTFVSTSANAAGLNSYQSPDGRYAFLYPTGWTRTTVNGGPQLIFHDIINSDETISLLISDVTPESKLESLGDPTKVGEILQKKIIAPEGSGRIADLINARQREMNGHKFYDLEYAIRLKNRERHELATVVVDRGKLYTFAASTNEARWRKVKSLFENVVTSFTLLI</sequence>
<feature type="chain" id="PRO_5014180180" evidence="1">
    <location>
        <begin position="30"/>
        <end position="187"/>
    </location>
</feature>
<dbReference type="GO" id="GO:0019898">
    <property type="term" value="C:extrinsic component of membrane"/>
    <property type="evidence" value="ECO:0007669"/>
    <property type="project" value="InterPro"/>
</dbReference>
<dbReference type="PANTHER" id="PTHR31407">
    <property type="match status" value="1"/>
</dbReference>
<dbReference type="NCBIfam" id="NF040946">
    <property type="entry name" value="PSII_PsbP"/>
    <property type="match status" value="1"/>
</dbReference>
<dbReference type="InterPro" id="IPR002683">
    <property type="entry name" value="PsbP_C"/>
</dbReference>
<dbReference type="InterPro" id="IPR016123">
    <property type="entry name" value="Mog1/PsbP_a/b/a-sand"/>
</dbReference>
<dbReference type="GO" id="GO:0005509">
    <property type="term" value="F:calcium ion binding"/>
    <property type="evidence" value="ECO:0007669"/>
    <property type="project" value="InterPro"/>
</dbReference>
<gene>
    <name evidence="3" type="ORF">PLO_740</name>
</gene>
<accession>A0A2H4ZQC3</accession>
<protein>
    <submittedName>
        <fullName evidence="3">Photosystem II oxygen evolving complex protein PsbP</fullName>
    </submittedName>
</protein>
<dbReference type="Gene3D" id="3.40.1000.10">
    <property type="entry name" value="Mog1/PsbP, alpha/beta/alpha sandwich"/>
    <property type="match status" value="1"/>
</dbReference>
<dbReference type="PANTHER" id="PTHR31407:SF16">
    <property type="entry name" value="PSBP DOMAIN-CONTAINING PROTEIN 7, CHLOROPLASTIC"/>
    <property type="match status" value="1"/>
</dbReference>
<feature type="signal peptide" evidence="1">
    <location>
        <begin position="1"/>
        <end position="29"/>
    </location>
</feature>
<dbReference type="EMBL" id="MG264610">
    <property type="protein sequence ID" value="AUG32713.1"/>
    <property type="molecule type" value="Genomic_DNA"/>
</dbReference>
<evidence type="ECO:0000313" key="3">
    <source>
        <dbReference type="EMBL" id="AUG32713.1"/>
    </source>
</evidence>
<keyword evidence="3" id="KW-0934">Plastid</keyword>
<feature type="domain" description="PsbP C-terminal" evidence="2">
    <location>
        <begin position="33"/>
        <end position="184"/>
    </location>
</feature>
<dbReference type="Pfam" id="PF01789">
    <property type="entry name" value="PsbP"/>
    <property type="match status" value="1"/>
</dbReference>
<reference evidence="3" key="1">
    <citation type="submission" date="2017-10" db="EMBL/GenBank/DDBJ databases">
        <title>Paulinella longichromatophora chromatophore genome.</title>
        <authorList>
            <person name="Lhee D."/>
            <person name="Yoon H.S."/>
        </authorList>
    </citation>
    <scope>NUCLEOTIDE SEQUENCE</scope>
</reference>
<evidence type="ECO:0000259" key="2">
    <source>
        <dbReference type="Pfam" id="PF01789"/>
    </source>
</evidence>
<dbReference type="SUPFAM" id="SSF55724">
    <property type="entry name" value="Mog1p/PsbP-like"/>
    <property type="match status" value="1"/>
</dbReference>
<evidence type="ECO:0000256" key="1">
    <source>
        <dbReference type="SAM" id="SignalP"/>
    </source>
</evidence>
<dbReference type="AlphaFoldDB" id="A0A2H4ZQC3"/>
<proteinExistence type="predicted"/>
<dbReference type="GO" id="GO:0015979">
    <property type="term" value="P:photosynthesis"/>
    <property type="evidence" value="ECO:0007669"/>
    <property type="project" value="InterPro"/>
</dbReference>
<keyword evidence="1" id="KW-0732">Signal</keyword>
<geneLocation type="plastid" evidence="3"/>